<keyword evidence="2" id="KW-1185">Reference proteome</keyword>
<dbReference type="Proteomes" id="UP000248916">
    <property type="component" value="Unassembled WGS sequence"/>
</dbReference>
<comment type="caution">
    <text evidence="1">The sequence shown here is derived from an EMBL/GenBank/DDBJ whole genome shotgun (WGS) entry which is preliminary data.</text>
</comment>
<evidence type="ECO:0000313" key="1">
    <source>
        <dbReference type="EMBL" id="PZX10308.1"/>
    </source>
</evidence>
<evidence type="ECO:0000313" key="2">
    <source>
        <dbReference type="Proteomes" id="UP000248916"/>
    </source>
</evidence>
<proteinExistence type="predicted"/>
<protein>
    <submittedName>
        <fullName evidence="1">Uncharacterized protein</fullName>
    </submittedName>
</protein>
<name>A0A2W7MQZ8_9RHOB</name>
<reference evidence="1 2" key="1">
    <citation type="submission" date="2018-06" db="EMBL/GenBank/DDBJ databases">
        <title>Genomic Encyclopedia of Archaeal and Bacterial Type Strains, Phase II (KMG-II): from individual species to whole genera.</title>
        <authorList>
            <person name="Goeker M."/>
        </authorList>
    </citation>
    <scope>NUCLEOTIDE SEQUENCE [LARGE SCALE GENOMIC DNA]</scope>
    <source>
        <strain evidence="1 2">DSM 22009</strain>
    </source>
</reference>
<dbReference type="EMBL" id="QKZL01000049">
    <property type="protein sequence ID" value="PZX10308.1"/>
    <property type="molecule type" value="Genomic_DNA"/>
</dbReference>
<gene>
    <name evidence="1" type="ORF">LX81_04260</name>
</gene>
<organism evidence="1 2">
    <name type="scientific">Palleronia aestuarii</name>
    <dbReference type="NCBI Taxonomy" id="568105"/>
    <lineage>
        <taxon>Bacteria</taxon>
        <taxon>Pseudomonadati</taxon>
        <taxon>Pseudomonadota</taxon>
        <taxon>Alphaproteobacteria</taxon>
        <taxon>Rhodobacterales</taxon>
        <taxon>Roseobacteraceae</taxon>
        <taxon>Palleronia</taxon>
    </lineage>
</organism>
<sequence length="59" mass="6546">MSATVCDGIVALARVVGAIRGHRAEFNISRYLVEELRQHGRTTDVAPVHRLFLTSGNRQ</sequence>
<accession>A0A2W7MQZ8</accession>
<dbReference type="AlphaFoldDB" id="A0A2W7MQZ8"/>